<dbReference type="AlphaFoldDB" id="A0A6A6LIB5"/>
<gene>
    <name evidence="1" type="ORF">GH714_004453</name>
</gene>
<evidence type="ECO:0000313" key="1">
    <source>
        <dbReference type="EMBL" id="KAF2299843.1"/>
    </source>
</evidence>
<dbReference type="Proteomes" id="UP000467840">
    <property type="component" value="Chromosome 4"/>
</dbReference>
<name>A0A6A6LIB5_HEVBR</name>
<sequence>MEGLQWRIGNATTVRIWGDRWLPKQPGRLILSPIQGLDQGSTVDALMTDGRWNRQLINSIFNPDQAQQILELPLNHRNPVNVLFWNGTRNGANILADAIANYAVLVQNQEMVWIEELLPDLDLVASSDVTLVFAPNDIFSLFL</sequence>
<evidence type="ECO:0000313" key="2">
    <source>
        <dbReference type="Proteomes" id="UP000467840"/>
    </source>
</evidence>
<proteinExistence type="predicted"/>
<protein>
    <submittedName>
        <fullName evidence="1">Uncharacterized protein</fullName>
    </submittedName>
</protein>
<dbReference type="EMBL" id="JAAGAX010000010">
    <property type="protein sequence ID" value="KAF2299843.1"/>
    <property type="molecule type" value="Genomic_DNA"/>
</dbReference>
<reference evidence="1 2" key="1">
    <citation type="journal article" date="2020" name="Mol. Plant">
        <title>The Chromosome-Based Rubber Tree Genome Provides New Insights into Spurge Genome Evolution and Rubber Biosynthesis.</title>
        <authorList>
            <person name="Liu J."/>
            <person name="Shi C."/>
            <person name="Shi C.C."/>
            <person name="Li W."/>
            <person name="Zhang Q.J."/>
            <person name="Zhang Y."/>
            <person name="Li K."/>
            <person name="Lu H.F."/>
            <person name="Shi C."/>
            <person name="Zhu S.T."/>
            <person name="Xiao Z.Y."/>
            <person name="Nan H."/>
            <person name="Yue Y."/>
            <person name="Zhu X.G."/>
            <person name="Wu Y."/>
            <person name="Hong X.N."/>
            <person name="Fan G.Y."/>
            <person name="Tong Y."/>
            <person name="Zhang D."/>
            <person name="Mao C.L."/>
            <person name="Liu Y.L."/>
            <person name="Hao S.J."/>
            <person name="Liu W.Q."/>
            <person name="Lv M.Q."/>
            <person name="Zhang H.B."/>
            <person name="Liu Y."/>
            <person name="Hu-Tang G.R."/>
            <person name="Wang J.P."/>
            <person name="Wang J.H."/>
            <person name="Sun Y.H."/>
            <person name="Ni S.B."/>
            <person name="Chen W.B."/>
            <person name="Zhang X.C."/>
            <person name="Jiao Y.N."/>
            <person name="Eichler E.E."/>
            <person name="Li G.H."/>
            <person name="Liu X."/>
            <person name="Gao L.Z."/>
        </authorList>
    </citation>
    <scope>NUCLEOTIDE SEQUENCE [LARGE SCALE GENOMIC DNA]</scope>
    <source>
        <strain evidence="2">cv. GT1</strain>
        <tissue evidence="1">Leaf</tissue>
    </source>
</reference>
<keyword evidence="2" id="KW-1185">Reference proteome</keyword>
<accession>A0A6A6LIB5</accession>
<organism evidence="1 2">
    <name type="scientific">Hevea brasiliensis</name>
    <name type="common">Para rubber tree</name>
    <name type="synonym">Siphonia brasiliensis</name>
    <dbReference type="NCBI Taxonomy" id="3981"/>
    <lineage>
        <taxon>Eukaryota</taxon>
        <taxon>Viridiplantae</taxon>
        <taxon>Streptophyta</taxon>
        <taxon>Embryophyta</taxon>
        <taxon>Tracheophyta</taxon>
        <taxon>Spermatophyta</taxon>
        <taxon>Magnoliopsida</taxon>
        <taxon>eudicotyledons</taxon>
        <taxon>Gunneridae</taxon>
        <taxon>Pentapetalae</taxon>
        <taxon>rosids</taxon>
        <taxon>fabids</taxon>
        <taxon>Malpighiales</taxon>
        <taxon>Euphorbiaceae</taxon>
        <taxon>Crotonoideae</taxon>
        <taxon>Micrandreae</taxon>
        <taxon>Hevea</taxon>
    </lineage>
</organism>
<comment type="caution">
    <text evidence="1">The sequence shown here is derived from an EMBL/GenBank/DDBJ whole genome shotgun (WGS) entry which is preliminary data.</text>
</comment>